<protein>
    <submittedName>
        <fullName evidence="8">Cytochrome P450</fullName>
    </submittedName>
</protein>
<keyword evidence="3 7" id="KW-0479">Metal-binding</keyword>
<keyword evidence="5 7" id="KW-0408">Iron</keyword>
<evidence type="ECO:0000256" key="6">
    <source>
        <dbReference type="ARBA" id="ARBA00023033"/>
    </source>
</evidence>
<comment type="caution">
    <text evidence="8">The sequence shown here is derived from an EMBL/GenBank/DDBJ whole genome shotgun (WGS) entry which is preliminary data.</text>
</comment>
<gene>
    <name evidence="8" type="ORF">KY465_17555</name>
</gene>
<evidence type="ECO:0000256" key="5">
    <source>
        <dbReference type="ARBA" id="ARBA00023004"/>
    </source>
</evidence>
<evidence type="ECO:0000256" key="7">
    <source>
        <dbReference type="RuleBase" id="RU000461"/>
    </source>
</evidence>
<dbReference type="InterPro" id="IPR001128">
    <property type="entry name" value="Cyt_P450"/>
</dbReference>
<keyword evidence="4 7" id="KW-0560">Oxidoreductase</keyword>
<evidence type="ECO:0000256" key="2">
    <source>
        <dbReference type="ARBA" id="ARBA00022617"/>
    </source>
</evidence>
<dbReference type="RefSeq" id="WP_219203418.1">
    <property type="nucleotide sequence ID" value="NZ_JAHWQX010000005.1"/>
</dbReference>
<keyword evidence="6 7" id="KW-0503">Monooxygenase</keyword>
<accession>A0ABS6WVG6</accession>
<organism evidence="8 9">
    <name type="scientific">Pseudohoeflea coraliihabitans</name>
    <dbReference type="NCBI Taxonomy" id="2860393"/>
    <lineage>
        <taxon>Bacteria</taxon>
        <taxon>Pseudomonadati</taxon>
        <taxon>Pseudomonadota</taxon>
        <taxon>Alphaproteobacteria</taxon>
        <taxon>Hyphomicrobiales</taxon>
        <taxon>Rhizobiaceae</taxon>
        <taxon>Pseudohoeflea</taxon>
    </lineage>
</organism>
<evidence type="ECO:0000256" key="3">
    <source>
        <dbReference type="ARBA" id="ARBA00022723"/>
    </source>
</evidence>
<dbReference type="PANTHER" id="PTHR24291:SF50">
    <property type="entry name" value="BIFUNCTIONAL ALBAFLAVENONE MONOOXYGENASE_TERPENE SYNTHASE"/>
    <property type="match status" value="1"/>
</dbReference>
<proteinExistence type="inferred from homology"/>
<keyword evidence="2 7" id="KW-0349">Heme</keyword>
<evidence type="ECO:0000256" key="1">
    <source>
        <dbReference type="ARBA" id="ARBA00010617"/>
    </source>
</evidence>
<sequence>MDVRRKPFVPPAPVPRTVPPGRLEIIRTVMRNPLELWGEPSYNEPWILTKFLNERALIVNHPGLVRHVLVDNVANYRMGRIRQLVLRPILRDGLLTAEGDTWRRSRKAVAPVFTPRHARGFADQMLSGSQRFLSRYQAAGPQGSEFDIGRDMSELTFFILSDTLFSGDVAATDDEFAADIEKLLSTMGRIDPFDLVKAPRWLPRLRRLRGRHVLAKFRGMVRRTMTGRLEVLKNDPGAAPEDFLTLLLRQMGPDGLSAEEVEDNLVTFIGAGHETTARALAWTLYCLSQSPDDLAEVEKEIDKVVAEEKDPVEWLARMPWTRAAFEEAMRLYPPAPSINREAIADDTYVDKQGARVTIPAGTTVMVMPWTLHRHRRLWDEPNAFIPARFLPANRDAIDRFQYLPFGAGPRVCIGATFALQEAVIALAVLLGHFRFESLPTTRPWPVQKLTTQPGGGLRMRVVPRR</sequence>
<dbReference type="PROSITE" id="PS00086">
    <property type="entry name" value="CYTOCHROME_P450"/>
    <property type="match status" value="1"/>
</dbReference>
<dbReference type="EMBL" id="JAHWQX010000005">
    <property type="protein sequence ID" value="MBW3099089.1"/>
    <property type="molecule type" value="Genomic_DNA"/>
</dbReference>
<dbReference type="Proteomes" id="UP001430804">
    <property type="component" value="Unassembled WGS sequence"/>
</dbReference>
<dbReference type="InterPro" id="IPR050196">
    <property type="entry name" value="Cytochrome_P450_Monoox"/>
</dbReference>
<evidence type="ECO:0000313" key="8">
    <source>
        <dbReference type="EMBL" id="MBW3099089.1"/>
    </source>
</evidence>
<dbReference type="PANTHER" id="PTHR24291">
    <property type="entry name" value="CYTOCHROME P450 FAMILY 4"/>
    <property type="match status" value="1"/>
</dbReference>
<comment type="similarity">
    <text evidence="1 7">Belongs to the cytochrome P450 family.</text>
</comment>
<evidence type="ECO:0000256" key="4">
    <source>
        <dbReference type="ARBA" id="ARBA00023002"/>
    </source>
</evidence>
<keyword evidence="9" id="KW-1185">Reference proteome</keyword>
<dbReference type="Pfam" id="PF00067">
    <property type="entry name" value="p450"/>
    <property type="match status" value="1"/>
</dbReference>
<name>A0ABS6WVG6_9HYPH</name>
<evidence type="ECO:0000313" key="9">
    <source>
        <dbReference type="Proteomes" id="UP001430804"/>
    </source>
</evidence>
<reference evidence="8" key="1">
    <citation type="submission" date="2021-07" db="EMBL/GenBank/DDBJ databases">
        <title>Pseudohoeflea marina sp. nov. a polyhydroxyalcanoate-producing bacterium.</title>
        <authorList>
            <person name="Zheng W."/>
            <person name="Yu S."/>
            <person name="Huang Y."/>
        </authorList>
    </citation>
    <scope>NUCLEOTIDE SEQUENCE</scope>
    <source>
        <strain evidence="8">DP4N28-3</strain>
    </source>
</reference>
<dbReference type="InterPro" id="IPR017972">
    <property type="entry name" value="Cyt_P450_CS"/>
</dbReference>